<evidence type="ECO:0000313" key="3">
    <source>
        <dbReference type="Proteomes" id="UP001595823"/>
    </source>
</evidence>
<comment type="caution">
    <text evidence="2">The sequence shown here is derived from an EMBL/GenBank/DDBJ whole genome shotgun (WGS) entry which is preliminary data.</text>
</comment>
<protein>
    <submittedName>
        <fullName evidence="2">VOC family protein</fullName>
    </submittedName>
</protein>
<reference evidence="3" key="1">
    <citation type="journal article" date="2019" name="Int. J. Syst. Evol. Microbiol.">
        <title>The Global Catalogue of Microorganisms (GCM) 10K type strain sequencing project: providing services to taxonomists for standard genome sequencing and annotation.</title>
        <authorList>
            <consortium name="The Broad Institute Genomics Platform"/>
            <consortium name="The Broad Institute Genome Sequencing Center for Infectious Disease"/>
            <person name="Wu L."/>
            <person name="Ma J."/>
        </authorList>
    </citation>
    <scope>NUCLEOTIDE SEQUENCE [LARGE SCALE GENOMIC DNA]</scope>
    <source>
        <strain evidence="3">IBRC-M 10908</strain>
    </source>
</reference>
<evidence type="ECO:0000259" key="1">
    <source>
        <dbReference type="PROSITE" id="PS51819"/>
    </source>
</evidence>
<dbReference type="PROSITE" id="PS51819">
    <property type="entry name" value="VOC"/>
    <property type="match status" value="1"/>
</dbReference>
<dbReference type="EMBL" id="JBHSDK010000012">
    <property type="protein sequence ID" value="MFC4335245.1"/>
    <property type="molecule type" value="Genomic_DNA"/>
</dbReference>
<dbReference type="SUPFAM" id="SSF54593">
    <property type="entry name" value="Glyoxalase/Bleomycin resistance protein/Dihydroxybiphenyl dioxygenase"/>
    <property type="match status" value="1"/>
</dbReference>
<organism evidence="2 3">
    <name type="scientific">Salininema proteolyticum</name>
    <dbReference type="NCBI Taxonomy" id="1607685"/>
    <lineage>
        <taxon>Bacteria</taxon>
        <taxon>Bacillati</taxon>
        <taxon>Actinomycetota</taxon>
        <taxon>Actinomycetes</taxon>
        <taxon>Glycomycetales</taxon>
        <taxon>Glycomycetaceae</taxon>
        <taxon>Salininema</taxon>
    </lineage>
</organism>
<gene>
    <name evidence="2" type="ORF">ACFPET_08550</name>
</gene>
<accession>A0ABV8TXD2</accession>
<proteinExistence type="predicted"/>
<dbReference type="Gene3D" id="3.10.180.10">
    <property type="entry name" value="2,3-Dihydroxybiphenyl 1,2-Dioxygenase, domain 1"/>
    <property type="match status" value="1"/>
</dbReference>
<sequence>MKIKRVVPNLHAENPDRSLEVLGLLGFEKVMDHGWIVTMAAGGEHSPQVSVMTEDATAPVSPDVSIEVDDVEGAYALMKDNDVEIVHPLTYEEWGVHRFFVRDANGRVINILGHR</sequence>
<feature type="domain" description="VOC" evidence="1">
    <location>
        <begin position="2"/>
        <end position="114"/>
    </location>
</feature>
<dbReference type="InterPro" id="IPR029068">
    <property type="entry name" value="Glyas_Bleomycin-R_OHBP_Dase"/>
</dbReference>
<keyword evidence="3" id="KW-1185">Reference proteome</keyword>
<dbReference type="Pfam" id="PF00903">
    <property type="entry name" value="Glyoxalase"/>
    <property type="match status" value="1"/>
</dbReference>
<name>A0ABV8TXD2_9ACTN</name>
<dbReference type="InterPro" id="IPR004360">
    <property type="entry name" value="Glyas_Fos-R_dOase_dom"/>
</dbReference>
<dbReference type="RefSeq" id="WP_380619762.1">
    <property type="nucleotide sequence ID" value="NZ_JBHSDK010000012.1"/>
</dbReference>
<dbReference type="Proteomes" id="UP001595823">
    <property type="component" value="Unassembled WGS sequence"/>
</dbReference>
<evidence type="ECO:0000313" key="2">
    <source>
        <dbReference type="EMBL" id="MFC4335245.1"/>
    </source>
</evidence>
<dbReference type="InterPro" id="IPR037523">
    <property type="entry name" value="VOC_core"/>
</dbReference>